<evidence type="ECO:0000313" key="5">
    <source>
        <dbReference type="EMBL" id="VEU20575.1"/>
    </source>
</evidence>
<feature type="compositionally biased region" description="Low complexity" evidence="3">
    <location>
        <begin position="419"/>
        <end position="452"/>
    </location>
</feature>
<dbReference type="InterPro" id="IPR025928">
    <property type="entry name" value="Flocculin_t3_rpt"/>
</dbReference>
<dbReference type="AlphaFoldDB" id="A0A448YHZ8"/>
<feature type="region of interest" description="Disordered" evidence="3">
    <location>
        <begin position="70"/>
        <end position="93"/>
    </location>
</feature>
<gene>
    <name evidence="5" type="ORF">BRENAR_LOCUS1310</name>
</gene>
<feature type="region of interest" description="Disordered" evidence="3">
    <location>
        <begin position="409"/>
        <end position="452"/>
    </location>
</feature>
<sequence>MISKTILTTLALASVSNALPYNTGYFNSSSLPDLTSSLSPSSSLLSSSSSSSCSTDITVTSTSSVTIYGSSTSGSSSGSTPSSATSASSTPTPYISGEFTSSNPVWTIYIPQYAYPDITGFTLDSNEEPEGFAFPNDSISLYSGTFGSFTDITSSLKEESTSDDGNGVSASFSGKTSDKYLEIVIQGKVTQSQGTYSASFVLSLDLLDSTVKRQTLDFDLSYTITIAGFTTTNTYLSCSGANCVTTSSSTFISTSAIDTPVESTVTKVITSCKDNACSSFTTTGIESAYTTTQSGVESLVTTFLPLTPEISSSAAATGSTSSVGNGTSLYVSQLVYTTVISGSETVVTTFIPLTGGSTVKTTTPTETPNYTVVTTTDKNGVTTIYTTTCPLSGQTTASQVVETTYVFPGTSEAPKSEESTLSTTSSASSASSTPSSTSSSSIPSLTTITTTNSNGETTIYVTTCPLTATSASPEVSTSPVTESTVVETKTCTETQCQSSEEESTVPIISSSIVSPPVQSEIQATQVVYTSSVSGQAVTLTTYFTPISTTVSASSQSPESSTGVPAVSVLTENKAATNGILNAGAAVGLALGALLMF</sequence>
<dbReference type="Pfam" id="PF13928">
    <property type="entry name" value="Flocculin_t3"/>
    <property type="match status" value="1"/>
</dbReference>
<name>A0A448YHZ8_BRENA</name>
<dbReference type="OrthoDB" id="10505466at2759"/>
<proteinExistence type="predicted"/>
<keyword evidence="2" id="KW-0325">Glycoprotein</keyword>
<organism evidence="5 6">
    <name type="scientific">Brettanomyces naardenensis</name>
    <name type="common">Yeast</name>
    <dbReference type="NCBI Taxonomy" id="13370"/>
    <lineage>
        <taxon>Eukaryota</taxon>
        <taxon>Fungi</taxon>
        <taxon>Dikarya</taxon>
        <taxon>Ascomycota</taxon>
        <taxon>Saccharomycotina</taxon>
        <taxon>Pichiomycetes</taxon>
        <taxon>Pichiales</taxon>
        <taxon>Pichiaceae</taxon>
        <taxon>Brettanomyces</taxon>
    </lineage>
</organism>
<dbReference type="InParanoid" id="A0A448YHZ8"/>
<feature type="chain" id="PRO_5019259547" evidence="4">
    <location>
        <begin position="19"/>
        <end position="596"/>
    </location>
</feature>
<feature type="signal peptide" evidence="4">
    <location>
        <begin position="1"/>
        <end position="18"/>
    </location>
</feature>
<keyword evidence="1 4" id="KW-0732">Signal</keyword>
<reference evidence="5 6" key="1">
    <citation type="submission" date="2018-12" db="EMBL/GenBank/DDBJ databases">
        <authorList>
            <person name="Tiukova I."/>
            <person name="Dainat J."/>
        </authorList>
    </citation>
    <scope>NUCLEOTIDE SEQUENCE [LARGE SCALE GENOMIC DNA]</scope>
</reference>
<accession>A0A448YHZ8</accession>
<dbReference type="STRING" id="13370.A0A448YHZ8"/>
<dbReference type="EMBL" id="CAACVR010000005">
    <property type="protein sequence ID" value="VEU20575.1"/>
    <property type="molecule type" value="Genomic_DNA"/>
</dbReference>
<evidence type="ECO:0000256" key="1">
    <source>
        <dbReference type="ARBA" id="ARBA00022729"/>
    </source>
</evidence>
<keyword evidence="6" id="KW-1185">Reference proteome</keyword>
<evidence type="ECO:0000256" key="2">
    <source>
        <dbReference type="ARBA" id="ARBA00023180"/>
    </source>
</evidence>
<protein>
    <submittedName>
        <fullName evidence="5">DEKNAAC101489</fullName>
    </submittedName>
</protein>
<evidence type="ECO:0000256" key="4">
    <source>
        <dbReference type="SAM" id="SignalP"/>
    </source>
</evidence>
<dbReference type="Proteomes" id="UP000290900">
    <property type="component" value="Unassembled WGS sequence"/>
</dbReference>
<evidence type="ECO:0000256" key="3">
    <source>
        <dbReference type="SAM" id="MobiDB-lite"/>
    </source>
</evidence>
<evidence type="ECO:0000313" key="6">
    <source>
        <dbReference type="Proteomes" id="UP000290900"/>
    </source>
</evidence>